<feature type="region of interest" description="Disordered" evidence="3">
    <location>
        <begin position="1"/>
        <end position="22"/>
    </location>
</feature>
<dbReference type="Proteomes" id="UP001202244">
    <property type="component" value="Chromosome"/>
</dbReference>
<keyword evidence="2" id="KW-0996">Nickel insertion</keyword>
<keyword evidence="2" id="KW-0963">Cytoplasm</keyword>
<evidence type="ECO:0000313" key="4">
    <source>
        <dbReference type="EMBL" id="UNT01376.1"/>
    </source>
</evidence>
<comment type="subunit">
    <text evidence="2">UreD, UreF and UreG form a complex that acts as a GTP-hydrolysis-dependent molecular chaperone, activating the urease apoprotein by helping to assemble the nickel containing metallocenter of UreC. The UreE protein probably delivers the nickel.</text>
</comment>
<comment type="function">
    <text evidence="2">Required for maturation of urease via the functional incorporation of the urease nickel metallocenter.</text>
</comment>
<gene>
    <name evidence="2" type="primary">ureD</name>
    <name evidence="4" type="ORF">MMF93_31615</name>
</gene>
<evidence type="ECO:0000313" key="5">
    <source>
        <dbReference type="Proteomes" id="UP001202244"/>
    </source>
</evidence>
<accession>A0ABY3Y3X3</accession>
<dbReference type="EMBL" id="CP093846">
    <property type="protein sequence ID" value="UNT01376.1"/>
    <property type="molecule type" value="Genomic_DNA"/>
</dbReference>
<comment type="similarity">
    <text evidence="2">Belongs to the UreD family.</text>
</comment>
<dbReference type="Pfam" id="PF01774">
    <property type="entry name" value="UreD"/>
    <property type="match status" value="1"/>
</dbReference>
<keyword evidence="5" id="KW-1185">Reference proteome</keyword>
<evidence type="ECO:0000256" key="1">
    <source>
        <dbReference type="ARBA" id="ARBA00023186"/>
    </source>
</evidence>
<protein>
    <recommendedName>
        <fullName evidence="2">Urease accessory protein UreD</fullName>
    </recommendedName>
</protein>
<name>A0ABY3Y3X3_9ACTN</name>
<dbReference type="InterPro" id="IPR002669">
    <property type="entry name" value="UreD"/>
</dbReference>
<reference evidence="4 5" key="1">
    <citation type="journal article" date="2023" name="Microbiol. Spectr.">
        <title>Synergy between Genome Mining, Metabolomics, and Bioinformatics Uncovers Antibacterial Chlorinated Carbazole Alkaloids and Their Biosynthetic Gene Cluster from Streptomyces tubbatahanensis sp. nov., a Novel Actinomycete Isolated from Sulu Sea, Philippines.</title>
        <authorList>
            <person name="Tenebro C.P."/>
            <person name="Trono D.J.V.L."/>
            <person name="Balida L.A.P."/>
            <person name="Bayog L.K.A."/>
            <person name="Bruna J.R."/>
            <person name="Sabido E.M."/>
            <person name="Caspe D.P.C."/>
            <person name="de Los Santos E.L.C."/>
            <person name="Saludes J.P."/>
            <person name="Dalisay D.S."/>
        </authorList>
    </citation>
    <scope>NUCLEOTIDE SEQUENCE [LARGE SCALE GENOMIC DNA]</scope>
    <source>
        <strain evidence="4 5">DSD3025</strain>
    </source>
</reference>
<keyword evidence="1 2" id="KW-0143">Chaperone</keyword>
<proteinExistence type="inferred from homology"/>
<evidence type="ECO:0000256" key="3">
    <source>
        <dbReference type="SAM" id="MobiDB-lite"/>
    </source>
</evidence>
<comment type="subcellular location">
    <subcellularLocation>
        <location evidence="2">Cytoplasm</location>
    </subcellularLocation>
</comment>
<evidence type="ECO:0000256" key="2">
    <source>
        <dbReference type="HAMAP-Rule" id="MF_01384"/>
    </source>
</evidence>
<sequence length="256" mass="26738">MYEAPPTSAEGDARRAGETSRPTVVAVERDGARNRIDTLRPGAFLAPMPLHARGDAARIALVGTTAGLLAGDALALDVTVGPGAALELTETAGLVAYDHRGGASSWRARVTVAAGGRLQWEGKPFVAAAGARVDRGLEVFLGHGATMLWRDTLVLGRSAERGGSVRSATRVLHEGRELFVEELDLTDHEERQLPGILGSSRVVDAVAAFGRTPARPHPPLTTPLAGPGALARTVTPGAARDGAGLDQVWRSWATDL</sequence>
<organism evidence="4 5">
    <name type="scientific">Streptomyces tubbatahanensis</name>
    <dbReference type="NCBI Taxonomy" id="2923272"/>
    <lineage>
        <taxon>Bacteria</taxon>
        <taxon>Bacillati</taxon>
        <taxon>Actinomycetota</taxon>
        <taxon>Actinomycetes</taxon>
        <taxon>Kitasatosporales</taxon>
        <taxon>Streptomycetaceae</taxon>
        <taxon>Streptomyces</taxon>
    </lineage>
</organism>
<dbReference type="HAMAP" id="MF_01384">
    <property type="entry name" value="UreD"/>
    <property type="match status" value="1"/>
</dbReference>